<feature type="region of interest" description="Disordered" evidence="16">
    <location>
        <begin position="1157"/>
        <end position="1209"/>
    </location>
</feature>
<dbReference type="GO" id="GO:0004383">
    <property type="term" value="F:guanylate cyclase activity"/>
    <property type="evidence" value="ECO:0007669"/>
    <property type="project" value="UniProtKB-EC"/>
</dbReference>
<evidence type="ECO:0000259" key="18">
    <source>
        <dbReference type="PROSITE" id="PS50011"/>
    </source>
</evidence>
<sequence>MPFLFLCFMCLRLVQAEEEIHKEELRIAWLAPSESFRGITAASSVNVLKYSLMSSQFAFLKNHYIRVKWYDTQCTPKASLAAAVDARNKFDPHIILGPPCSSGMNVVAMLASHWNIPVFGWVSNDLFLGNKTIYSTLVRVMGPLDQFSHTMTYVASGFKWNRFALLYDKYEVYKAVYDAISKFVKDQKKIVASDSELSSSMSEQEIEDVFLKVRRYARVLVFSVPWMDMRKYMLVAHRLGMTEGDFAFICINSDIYSRAELDRDVLSDRGWRRNDSNDSDARIAFESVIHIFMVASNLELYSNFEIFVKKATNVTQHYWQLPNGTEHFDAYAPFIYDATTLWASVVNTTLLEGGDPMNGTRICELTKEISKTGITGKLVMNKNYDRLANIWFLDMGLDGKFAEVFKITNSLYGGFVESSDIANVIRWRNRPDGKDSAPPDIPVCGFEGELCKKEEEAVVIPDYTASIIGAAVGSSFVCIIAVVVQVFLRHYRRRQQLESMIWQVKFEEIDFVTALLSGSVRSSFRNLARRRASSSKKVNKQKNMVNAINSLSDHDVVPGFHHLFENGSVMFGSVAYLRGSLVSVKRINQESISLTKDLLQQLNKLMELKHQNITAFVGACIDPGRILLLWEYCPKGSLQDIIWNQNIKLDQMFKFAICQDVVKGLEYIHKSSVGYHGNLKSSNCVVDSRWTCKLTDFGVPKLRAVIKSSLSEDNLERDLWTAPEILRVEKEVDLQKSDIYSIGIIFKEVFTRSTAFVEYSFLTSSEIIERIKKPGETIFRPLINREVKQNLELCQVIYDCWAEDPSSRPSATRLVKILNRLNPSKHMTMIDNMLAMLEKYANHLEELVAERTSELDAEKRKTENLLYRMLPQSVAEDLKLGKPVKAELFDHVTIYFSDIVGFTKICSESTPIEVVNLLNSLYTLFDDIITGYDVYKVETIGDAYMLASGLPTRNGAQHIKEIANVALELLASTVNFTIPHLPDRKLKIRIGIHTGPVVAGVVGLAMPRYCLFGDAVNTASRMESTGLPLRIHLSCSAKENLQTFSGYHIEYRGEIDVKGKGKMQTYFLTGRDGFYKSLPNHDDTDEPMAEKVQVPVEHNLCLQSLERHSHLTCIEDSHSYKAKVDRGDSVNKKSCVSMWHGADTRERDNTNEELEHLEAGTHQDSTQTEDTHERTRQDATQTEDTHENSATDSKTLQTEPVTQMKTPSDKVSNVDIALISTMQDYKLTQRESEIQTSSPHQVKKSCLKSAKDEANHTLNHHLQKLNVDFESNPLEHLFGPKSSNIIYSNHMNNSESGVPRSLDITANIFEPIRNGLKALEEKYGAIKTAPPKMENTEFRNSPSSSRSSSPKPDFGLLKEQVTSRMKKVNESTSL</sequence>
<dbReference type="InterPro" id="IPR050401">
    <property type="entry name" value="Cyclic_nucleotide_synthase"/>
</dbReference>
<name>A0A9W3BJR0_BIOGL</name>
<feature type="domain" description="Guanylate cyclase" evidence="19">
    <location>
        <begin position="893"/>
        <end position="1023"/>
    </location>
</feature>
<evidence type="ECO:0000256" key="11">
    <source>
        <dbReference type="ARBA" id="ARBA00023239"/>
    </source>
</evidence>
<keyword evidence="20" id="KW-1185">Reference proteome</keyword>
<dbReference type="InterPro" id="IPR028082">
    <property type="entry name" value="Peripla_BP_I"/>
</dbReference>
<feature type="signal peptide" evidence="17">
    <location>
        <begin position="1"/>
        <end position="16"/>
    </location>
</feature>
<dbReference type="InterPro" id="IPR011009">
    <property type="entry name" value="Kinase-like_dom_sf"/>
</dbReference>
<feature type="compositionally biased region" description="Low complexity" evidence="16">
    <location>
        <begin position="1341"/>
        <end position="1352"/>
    </location>
</feature>
<comment type="similarity">
    <text evidence="13">Belongs to the adenylyl cyclase class-4/guanylyl cyclase family.</text>
</comment>
<dbReference type="GO" id="GO:0005886">
    <property type="term" value="C:plasma membrane"/>
    <property type="evidence" value="ECO:0007669"/>
    <property type="project" value="TreeGrafter"/>
</dbReference>
<dbReference type="GO" id="GO:0005525">
    <property type="term" value="F:GTP binding"/>
    <property type="evidence" value="ECO:0007669"/>
    <property type="project" value="UniProtKB-KW"/>
</dbReference>
<dbReference type="InterPro" id="IPR001054">
    <property type="entry name" value="A/G_cyclase"/>
</dbReference>
<evidence type="ECO:0000256" key="9">
    <source>
        <dbReference type="ARBA" id="ARBA00023170"/>
    </source>
</evidence>
<accession>A0A9W3BJR0</accession>
<reference evidence="21" key="1">
    <citation type="submission" date="2025-08" db="UniProtKB">
        <authorList>
            <consortium name="RefSeq"/>
        </authorList>
    </citation>
    <scope>IDENTIFICATION</scope>
</reference>
<feature type="compositionally biased region" description="Basic and acidic residues" evidence="16">
    <location>
        <begin position="1169"/>
        <end position="1189"/>
    </location>
</feature>
<evidence type="ECO:0000256" key="8">
    <source>
        <dbReference type="ARBA" id="ARBA00023136"/>
    </source>
</evidence>
<dbReference type="GO" id="GO:0007168">
    <property type="term" value="P:receptor guanylyl cyclase signaling pathway"/>
    <property type="evidence" value="ECO:0007669"/>
    <property type="project" value="TreeGrafter"/>
</dbReference>
<dbReference type="GO" id="GO:0001653">
    <property type="term" value="F:peptide receptor activity"/>
    <property type="evidence" value="ECO:0007669"/>
    <property type="project" value="TreeGrafter"/>
</dbReference>
<evidence type="ECO:0000259" key="19">
    <source>
        <dbReference type="PROSITE" id="PS50125"/>
    </source>
</evidence>
<dbReference type="PROSITE" id="PS00452">
    <property type="entry name" value="GUANYLATE_CYCLASE_1"/>
    <property type="match status" value="1"/>
</dbReference>
<keyword evidence="10" id="KW-0325">Glycoprotein</keyword>
<feature type="chain" id="PRO_5040992425" description="Guanylate cyclase" evidence="17">
    <location>
        <begin position="17"/>
        <end position="1374"/>
    </location>
</feature>
<gene>
    <name evidence="21" type="primary">LOC106079815</name>
</gene>
<evidence type="ECO:0000256" key="5">
    <source>
        <dbReference type="ARBA" id="ARBA00022741"/>
    </source>
</evidence>
<keyword evidence="5" id="KW-0547">Nucleotide-binding</keyword>
<evidence type="ECO:0000256" key="2">
    <source>
        <dbReference type="ARBA" id="ARBA00012202"/>
    </source>
</evidence>
<dbReference type="InterPro" id="IPR000719">
    <property type="entry name" value="Prot_kinase_dom"/>
</dbReference>
<keyword evidence="4 17" id="KW-0732">Signal</keyword>
<dbReference type="OrthoDB" id="1890790at2759"/>
<dbReference type="InterPro" id="IPR011645">
    <property type="entry name" value="HNOB_dom_associated"/>
</dbReference>
<dbReference type="SMART" id="SM00044">
    <property type="entry name" value="CYCc"/>
    <property type="match status" value="1"/>
</dbReference>
<dbReference type="Gene3D" id="1.10.510.10">
    <property type="entry name" value="Transferase(Phosphotransferase) domain 1"/>
    <property type="match status" value="1"/>
</dbReference>
<dbReference type="GO" id="GO:0004016">
    <property type="term" value="F:adenylate cyclase activity"/>
    <property type="evidence" value="ECO:0007669"/>
    <property type="project" value="TreeGrafter"/>
</dbReference>
<comment type="subcellular location">
    <subcellularLocation>
        <location evidence="1">Membrane</location>
        <topology evidence="1">Single-pass type I membrane protein</topology>
    </subcellularLocation>
</comment>
<evidence type="ECO:0000256" key="10">
    <source>
        <dbReference type="ARBA" id="ARBA00023180"/>
    </source>
</evidence>
<evidence type="ECO:0000256" key="4">
    <source>
        <dbReference type="ARBA" id="ARBA00022729"/>
    </source>
</evidence>
<evidence type="ECO:0000256" key="6">
    <source>
        <dbReference type="ARBA" id="ARBA00022989"/>
    </source>
</evidence>
<dbReference type="PROSITE" id="PS50125">
    <property type="entry name" value="GUANYLATE_CYCLASE_2"/>
    <property type="match status" value="1"/>
</dbReference>
<dbReference type="SUPFAM" id="SSF56112">
    <property type="entry name" value="Protein kinase-like (PK-like)"/>
    <property type="match status" value="1"/>
</dbReference>
<feature type="domain" description="Protein kinase" evidence="18">
    <location>
        <begin position="560"/>
        <end position="829"/>
    </location>
</feature>
<keyword evidence="15" id="KW-0175">Coiled coil</keyword>
<dbReference type="SUPFAM" id="SSF55073">
    <property type="entry name" value="Nucleotide cyclase"/>
    <property type="match status" value="1"/>
</dbReference>
<dbReference type="PRINTS" id="PR00255">
    <property type="entry name" value="NATPEPTIDER"/>
</dbReference>
<dbReference type="CDD" id="cd06352">
    <property type="entry name" value="PBP1_NPR_GC-like"/>
    <property type="match status" value="1"/>
</dbReference>
<evidence type="ECO:0000256" key="1">
    <source>
        <dbReference type="ARBA" id="ARBA00004479"/>
    </source>
</evidence>
<feature type="compositionally biased region" description="Polar residues" evidence="16">
    <location>
        <begin position="1190"/>
        <end position="1209"/>
    </location>
</feature>
<dbReference type="GO" id="GO:0035556">
    <property type="term" value="P:intracellular signal transduction"/>
    <property type="evidence" value="ECO:0007669"/>
    <property type="project" value="InterPro"/>
</dbReference>
<protein>
    <recommendedName>
        <fullName evidence="2 14">Guanylate cyclase</fullName>
        <ecNumber evidence="2 14">4.6.1.2</ecNumber>
    </recommendedName>
</protein>
<dbReference type="CDD" id="cd07302">
    <property type="entry name" value="CHD"/>
    <property type="match status" value="1"/>
</dbReference>
<feature type="coiled-coil region" evidence="15">
    <location>
        <begin position="830"/>
        <end position="861"/>
    </location>
</feature>
<dbReference type="Pfam" id="PF07714">
    <property type="entry name" value="PK_Tyr_Ser-Thr"/>
    <property type="match status" value="1"/>
</dbReference>
<dbReference type="InterPro" id="IPR029787">
    <property type="entry name" value="Nucleotide_cyclase"/>
</dbReference>
<evidence type="ECO:0000256" key="14">
    <source>
        <dbReference type="RuleBase" id="RU003431"/>
    </source>
</evidence>
<dbReference type="InterPro" id="IPR001245">
    <property type="entry name" value="Ser-Thr/Tyr_kinase_cat_dom"/>
</dbReference>
<dbReference type="PANTHER" id="PTHR11920:SF501">
    <property type="entry name" value="GUANYLATE CYCLASE 32E"/>
    <property type="match status" value="1"/>
</dbReference>
<dbReference type="FunFam" id="3.30.70.1230:FF:000004">
    <property type="entry name" value="Guanylate cyclase"/>
    <property type="match status" value="1"/>
</dbReference>
<dbReference type="GO" id="GO:0005524">
    <property type="term" value="F:ATP binding"/>
    <property type="evidence" value="ECO:0007669"/>
    <property type="project" value="InterPro"/>
</dbReference>
<organism evidence="20 21">
    <name type="scientific">Biomphalaria glabrata</name>
    <name type="common">Bloodfluke planorb</name>
    <name type="synonym">Freshwater snail</name>
    <dbReference type="NCBI Taxonomy" id="6526"/>
    <lineage>
        <taxon>Eukaryota</taxon>
        <taxon>Metazoa</taxon>
        <taxon>Spiralia</taxon>
        <taxon>Lophotrochozoa</taxon>
        <taxon>Mollusca</taxon>
        <taxon>Gastropoda</taxon>
        <taxon>Heterobranchia</taxon>
        <taxon>Euthyneura</taxon>
        <taxon>Panpulmonata</taxon>
        <taxon>Hygrophila</taxon>
        <taxon>Lymnaeoidea</taxon>
        <taxon>Planorbidae</taxon>
        <taxon>Biomphalaria</taxon>
    </lineage>
</organism>
<evidence type="ECO:0000256" key="7">
    <source>
        <dbReference type="ARBA" id="ARBA00023134"/>
    </source>
</evidence>
<dbReference type="PANTHER" id="PTHR11920">
    <property type="entry name" value="GUANYLYL CYCLASE"/>
    <property type="match status" value="1"/>
</dbReference>
<keyword evidence="9" id="KW-0675">Receptor</keyword>
<dbReference type="InterPro" id="IPR001828">
    <property type="entry name" value="ANF_lig-bd_rcpt"/>
</dbReference>
<evidence type="ECO:0000256" key="3">
    <source>
        <dbReference type="ARBA" id="ARBA00022692"/>
    </source>
</evidence>
<keyword evidence="8" id="KW-0472">Membrane</keyword>
<dbReference type="OMA" id="WRRNDTF"/>
<dbReference type="PROSITE" id="PS50011">
    <property type="entry name" value="PROTEIN_KINASE_DOM"/>
    <property type="match status" value="1"/>
</dbReference>
<dbReference type="Gene3D" id="3.30.70.1230">
    <property type="entry name" value="Nucleotide cyclase"/>
    <property type="match status" value="1"/>
</dbReference>
<feature type="region of interest" description="Disordered" evidence="16">
    <location>
        <begin position="1327"/>
        <end position="1374"/>
    </location>
</feature>
<keyword evidence="7" id="KW-0342">GTP-binding</keyword>
<keyword evidence="11 13" id="KW-0456">Lyase</keyword>
<evidence type="ECO:0000313" key="21">
    <source>
        <dbReference type="RefSeq" id="XP_055899775.1"/>
    </source>
</evidence>
<evidence type="ECO:0000256" key="15">
    <source>
        <dbReference type="SAM" id="Coils"/>
    </source>
</evidence>
<dbReference type="GO" id="GO:0004672">
    <property type="term" value="F:protein kinase activity"/>
    <property type="evidence" value="ECO:0007669"/>
    <property type="project" value="InterPro"/>
</dbReference>
<dbReference type="EC" id="4.6.1.2" evidence="2 14"/>
<dbReference type="Pfam" id="PF01094">
    <property type="entry name" value="ANF_receptor"/>
    <property type="match status" value="1"/>
</dbReference>
<dbReference type="Gene3D" id="3.40.50.2300">
    <property type="match status" value="2"/>
</dbReference>
<evidence type="ECO:0000256" key="16">
    <source>
        <dbReference type="SAM" id="MobiDB-lite"/>
    </source>
</evidence>
<evidence type="ECO:0000256" key="17">
    <source>
        <dbReference type="SAM" id="SignalP"/>
    </source>
</evidence>
<proteinExistence type="inferred from homology"/>
<evidence type="ECO:0000313" key="20">
    <source>
        <dbReference type="Proteomes" id="UP001165740"/>
    </source>
</evidence>
<dbReference type="RefSeq" id="XP_055899775.1">
    <property type="nucleotide sequence ID" value="XM_056043800.1"/>
</dbReference>
<evidence type="ECO:0000256" key="12">
    <source>
        <dbReference type="ARBA" id="ARBA00023293"/>
    </source>
</evidence>
<dbReference type="Proteomes" id="UP001165740">
    <property type="component" value="Chromosome 10"/>
</dbReference>
<dbReference type="Pfam" id="PF07701">
    <property type="entry name" value="HNOBA"/>
    <property type="match status" value="1"/>
</dbReference>
<keyword evidence="3" id="KW-0812">Transmembrane</keyword>
<dbReference type="Pfam" id="PF00211">
    <property type="entry name" value="Guanylate_cyc"/>
    <property type="match status" value="1"/>
</dbReference>
<evidence type="ECO:0000256" key="13">
    <source>
        <dbReference type="RuleBase" id="RU000405"/>
    </source>
</evidence>
<dbReference type="InterPro" id="IPR001170">
    <property type="entry name" value="ANPR/GUC"/>
</dbReference>
<dbReference type="GeneID" id="106079815"/>
<comment type="catalytic activity">
    <reaction evidence="14">
        <text>GTP = 3',5'-cyclic GMP + diphosphate</text>
        <dbReference type="Rhea" id="RHEA:13665"/>
        <dbReference type="ChEBI" id="CHEBI:33019"/>
        <dbReference type="ChEBI" id="CHEBI:37565"/>
        <dbReference type="ChEBI" id="CHEBI:57746"/>
        <dbReference type="EC" id="4.6.1.2"/>
    </reaction>
</comment>
<keyword evidence="6" id="KW-1133">Transmembrane helix</keyword>
<dbReference type="SUPFAM" id="SSF53822">
    <property type="entry name" value="Periplasmic binding protein-like I"/>
    <property type="match status" value="1"/>
</dbReference>
<dbReference type="InterPro" id="IPR018297">
    <property type="entry name" value="A/G_cyclase_CS"/>
</dbReference>
<keyword evidence="12 14" id="KW-0141">cGMP biosynthesis</keyword>